<accession>A0A6J4VTA6</accession>
<dbReference type="SUPFAM" id="SSF53383">
    <property type="entry name" value="PLP-dependent transferases"/>
    <property type="match status" value="1"/>
</dbReference>
<proteinExistence type="predicted"/>
<gene>
    <name evidence="4" type="ORF">AVDCRST_MAG87-3759</name>
</gene>
<feature type="region of interest" description="Disordered" evidence="2">
    <location>
        <begin position="393"/>
        <end position="421"/>
    </location>
</feature>
<dbReference type="PANTHER" id="PTHR43586">
    <property type="entry name" value="CYSTEINE DESULFURASE"/>
    <property type="match status" value="1"/>
</dbReference>
<dbReference type="Gene3D" id="3.40.640.10">
    <property type="entry name" value="Type I PLP-dependent aspartate aminotransferase-like (Major domain)"/>
    <property type="match status" value="1"/>
</dbReference>
<evidence type="ECO:0000313" key="4">
    <source>
        <dbReference type="EMBL" id="CAA9584374.1"/>
    </source>
</evidence>
<name>A0A6J4VTA6_9BACT</name>
<evidence type="ECO:0000256" key="1">
    <source>
        <dbReference type="ARBA" id="ARBA00022898"/>
    </source>
</evidence>
<dbReference type="InterPro" id="IPR000192">
    <property type="entry name" value="Aminotrans_V_dom"/>
</dbReference>
<dbReference type="InterPro" id="IPR015422">
    <property type="entry name" value="PyrdxlP-dep_Trfase_small"/>
</dbReference>
<dbReference type="EMBL" id="CADCWJ010000824">
    <property type="protein sequence ID" value="CAA9584374.1"/>
    <property type="molecule type" value="Genomic_DNA"/>
</dbReference>
<dbReference type="InterPro" id="IPR015424">
    <property type="entry name" value="PyrdxlP-dep_Trfase"/>
</dbReference>
<dbReference type="InterPro" id="IPR015421">
    <property type="entry name" value="PyrdxlP-dep_Trfase_major"/>
</dbReference>
<dbReference type="Pfam" id="PF00266">
    <property type="entry name" value="Aminotran_5"/>
    <property type="match status" value="1"/>
</dbReference>
<dbReference type="GO" id="GO:0031071">
    <property type="term" value="F:cysteine desulfurase activity"/>
    <property type="evidence" value="ECO:0007669"/>
    <property type="project" value="UniProtKB-EC"/>
</dbReference>
<feature type="domain" description="Aminotransferase class V" evidence="3">
    <location>
        <begin position="38"/>
        <end position="380"/>
    </location>
</feature>
<dbReference type="AlphaFoldDB" id="A0A6J4VTA6"/>
<keyword evidence="4" id="KW-0808">Transferase</keyword>
<dbReference type="PANTHER" id="PTHR43586:SF8">
    <property type="entry name" value="CYSTEINE DESULFURASE 1, CHLOROPLASTIC"/>
    <property type="match status" value="1"/>
</dbReference>
<evidence type="ECO:0000256" key="2">
    <source>
        <dbReference type="SAM" id="MobiDB-lite"/>
    </source>
</evidence>
<dbReference type="EC" id="2.8.1.7" evidence="4"/>
<sequence length="421" mass="44866">MVKDADTRKLERLRAQLPAVTATGYFNAGTNGPIARVVHDAIVRKAEQELNEGRIVPGVYQDHAVQADKVRALLARLLGGNSEEYALTQSTNDGLNIALNGLDWSSGDEVITTSLEHPCLYMPLALLSHRYGIRIRIAEIGDGAGDIAGVISRLISPNTRVIALSHVLWSSGVVVDLPAISALARENDLLLVVDGAQSVGQVAVDIPATGADAYTISGQKWLGGPEGTGAVFIRRDRFVDFAPSSVRYGQYDPTGFFLPAPGARRYEMGECNPAAVEGLKAAITFLLEDVGADWAFARSGQLGARLLKRLSGMDGVTVHSPKGRIGGLVCFNIPDLDPAAVADKLYDKGFTIRYVAAPPGPAVARASVGWWNTEEEVDTLASAISNLATAIHSDATRNGHQKETLPSANARKKSRKLPTKA</sequence>
<protein>
    <submittedName>
        <fullName evidence="4">Cysteine desulfurase</fullName>
        <ecNumber evidence="4">2.8.1.7</ecNumber>
    </submittedName>
</protein>
<reference evidence="4" key="1">
    <citation type="submission" date="2020-02" db="EMBL/GenBank/DDBJ databases">
        <authorList>
            <person name="Meier V. D."/>
        </authorList>
    </citation>
    <scope>NUCLEOTIDE SEQUENCE</scope>
    <source>
        <strain evidence="4">AVDCRST_MAG87</strain>
    </source>
</reference>
<organism evidence="4">
    <name type="scientific">uncultured Thermomicrobiales bacterium</name>
    <dbReference type="NCBI Taxonomy" id="1645740"/>
    <lineage>
        <taxon>Bacteria</taxon>
        <taxon>Pseudomonadati</taxon>
        <taxon>Thermomicrobiota</taxon>
        <taxon>Thermomicrobia</taxon>
        <taxon>Thermomicrobiales</taxon>
        <taxon>environmental samples</taxon>
    </lineage>
</organism>
<feature type="compositionally biased region" description="Basic and acidic residues" evidence="2">
    <location>
        <begin position="394"/>
        <end position="403"/>
    </location>
</feature>
<dbReference type="Gene3D" id="3.90.1150.10">
    <property type="entry name" value="Aspartate Aminotransferase, domain 1"/>
    <property type="match status" value="1"/>
</dbReference>
<keyword evidence="1" id="KW-0663">Pyridoxal phosphate</keyword>
<evidence type="ECO:0000259" key="3">
    <source>
        <dbReference type="Pfam" id="PF00266"/>
    </source>
</evidence>
<feature type="compositionally biased region" description="Basic residues" evidence="2">
    <location>
        <begin position="410"/>
        <end position="421"/>
    </location>
</feature>